<comment type="subcellular location">
    <subcellularLocation>
        <location evidence="1">Cytoplasm</location>
    </subcellularLocation>
</comment>
<keyword evidence="7" id="KW-1185">Reference proteome</keyword>
<dbReference type="InterPro" id="IPR039315">
    <property type="entry name" value="CheW"/>
</dbReference>
<dbReference type="SUPFAM" id="SSF50341">
    <property type="entry name" value="CheW-like"/>
    <property type="match status" value="1"/>
</dbReference>
<dbReference type="Gene3D" id="2.40.50.180">
    <property type="entry name" value="CheA-289, Domain 4"/>
    <property type="match status" value="1"/>
</dbReference>
<dbReference type="EMBL" id="FNPV01000002">
    <property type="protein sequence ID" value="SDY44044.1"/>
    <property type="molecule type" value="Genomic_DNA"/>
</dbReference>
<dbReference type="SMART" id="SM00260">
    <property type="entry name" value="CheW"/>
    <property type="match status" value="1"/>
</dbReference>
<evidence type="ECO:0000256" key="3">
    <source>
        <dbReference type="ARBA" id="ARBA00022490"/>
    </source>
</evidence>
<evidence type="ECO:0000256" key="1">
    <source>
        <dbReference type="ARBA" id="ARBA00004496"/>
    </source>
</evidence>
<dbReference type="Pfam" id="PF01584">
    <property type="entry name" value="CheW"/>
    <property type="match status" value="1"/>
</dbReference>
<proteinExistence type="predicted"/>
<dbReference type="GO" id="GO:0005829">
    <property type="term" value="C:cytosol"/>
    <property type="evidence" value="ECO:0007669"/>
    <property type="project" value="TreeGrafter"/>
</dbReference>
<dbReference type="OrthoDB" id="9794382at2"/>
<protein>
    <recommendedName>
        <fullName evidence="2">Chemotaxis protein CheW</fullName>
    </recommendedName>
</protein>
<keyword evidence="4" id="KW-0145">Chemotaxis</keyword>
<dbReference type="GO" id="GO:0007165">
    <property type="term" value="P:signal transduction"/>
    <property type="evidence" value="ECO:0007669"/>
    <property type="project" value="InterPro"/>
</dbReference>
<feature type="domain" description="CheW-like" evidence="5">
    <location>
        <begin position="2"/>
        <end position="142"/>
    </location>
</feature>
<dbReference type="InterPro" id="IPR036061">
    <property type="entry name" value="CheW-like_dom_sf"/>
</dbReference>
<dbReference type="PANTHER" id="PTHR22617">
    <property type="entry name" value="CHEMOTAXIS SENSOR HISTIDINE KINASE-RELATED"/>
    <property type="match status" value="1"/>
</dbReference>
<dbReference type="RefSeq" id="WP_093310857.1">
    <property type="nucleotide sequence ID" value="NZ_FNPV01000002.1"/>
</dbReference>
<evidence type="ECO:0000256" key="4">
    <source>
        <dbReference type="ARBA" id="ARBA00022500"/>
    </source>
</evidence>
<organism evidence="6 7">
    <name type="scientific">Tindallia californiensis</name>
    <dbReference type="NCBI Taxonomy" id="159292"/>
    <lineage>
        <taxon>Bacteria</taxon>
        <taxon>Bacillati</taxon>
        <taxon>Bacillota</taxon>
        <taxon>Clostridia</taxon>
        <taxon>Peptostreptococcales</taxon>
        <taxon>Tindalliaceae</taxon>
        <taxon>Tindallia</taxon>
    </lineage>
</organism>
<gene>
    <name evidence="6" type="ORF">SAMN05192546_102130</name>
</gene>
<dbReference type="AlphaFoldDB" id="A0A1H3JXP9"/>
<keyword evidence="3" id="KW-0963">Cytoplasm</keyword>
<dbReference type="Proteomes" id="UP000199230">
    <property type="component" value="Unassembled WGS sequence"/>
</dbReference>
<dbReference type="PANTHER" id="PTHR22617:SF23">
    <property type="entry name" value="CHEMOTAXIS PROTEIN CHEW"/>
    <property type="match status" value="1"/>
</dbReference>
<sequence length="150" mass="17043">MEKQYVIFKLEKEEYGVEINHVQEITEHKTVTSVPNTPAFIEGIINLRGSIVPIVSIKKRFDLAQEEVGEDHRIIIINLETKQVGFIVDDASQVLTISEEQIENAPEIIAGAEREYITGIGKVSDKIILLLDLEKILTENEKNEIIEMEE</sequence>
<accession>A0A1H3JXP9</accession>
<name>A0A1H3JXP9_9FIRM</name>
<reference evidence="6 7" key="1">
    <citation type="submission" date="2016-10" db="EMBL/GenBank/DDBJ databases">
        <authorList>
            <person name="de Groot N.N."/>
        </authorList>
    </citation>
    <scope>NUCLEOTIDE SEQUENCE [LARGE SCALE GENOMIC DNA]</scope>
    <source>
        <strain evidence="6 7">APO</strain>
    </source>
</reference>
<evidence type="ECO:0000313" key="6">
    <source>
        <dbReference type="EMBL" id="SDY44044.1"/>
    </source>
</evidence>
<evidence type="ECO:0000256" key="2">
    <source>
        <dbReference type="ARBA" id="ARBA00021483"/>
    </source>
</evidence>
<dbReference type="STRING" id="159292.SAMN05192546_102130"/>
<dbReference type="InterPro" id="IPR002545">
    <property type="entry name" value="CheW-lke_dom"/>
</dbReference>
<evidence type="ECO:0000259" key="5">
    <source>
        <dbReference type="PROSITE" id="PS50851"/>
    </source>
</evidence>
<dbReference type="FunFam" id="2.40.50.180:FF:000002">
    <property type="entry name" value="Chemotaxis protein CheW"/>
    <property type="match status" value="1"/>
</dbReference>
<dbReference type="GO" id="GO:0006935">
    <property type="term" value="P:chemotaxis"/>
    <property type="evidence" value="ECO:0007669"/>
    <property type="project" value="UniProtKB-KW"/>
</dbReference>
<evidence type="ECO:0000313" key="7">
    <source>
        <dbReference type="Proteomes" id="UP000199230"/>
    </source>
</evidence>
<dbReference type="Gene3D" id="2.30.30.40">
    <property type="entry name" value="SH3 Domains"/>
    <property type="match status" value="1"/>
</dbReference>
<dbReference type="PROSITE" id="PS50851">
    <property type="entry name" value="CHEW"/>
    <property type="match status" value="1"/>
</dbReference>
<dbReference type="CDD" id="cd00732">
    <property type="entry name" value="CheW"/>
    <property type="match status" value="1"/>
</dbReference>